<feature type="transmembrane region" description="Helical" evidence="6">
    <location>
        <begin position="47"/>
        <end position="66"/>
    </location>
</feature>
<feature type="transmembrane region" description="Helical" evidence="6">
    <location>
        <begin position="183"/>
        <end position="200"/>
    </location>
</feature>
<dbReference type="GO" id="GO:0016020">
    <property type="term" value="C:membrane"/>
    <property type="evidence" value="ECO:0007669"/>
    <property type="project" value="UniProtKB-SubCell"/>
</dbReference>
<feature type="transmembrane region" description="Helical" evidence="6">
    <location>
        <begin position="78"/>
        <end position="99"/>
    </location>
</feature>
<evidence type="ECO:0000256" key="3">
    <source>
        <dbReference type="ARBA" id="ARBA00022692"/>
    </source>
</evidence>
<dbReference type="PRINTS" id="PR00173">
    <property type="entry name" value="EDTRNSPORT"/>
</dbReference>
<feature type="transmembrane region" description="Helical" evidence="6">
    <location>
        <begin position="351"/>
        <end position="373"/>
    </location>
</feature>
<dbReference type="PANTHER" id="PTHR11958">
    <property type="entry name" value="SODIUM/DICARBOXYLATE SYMPORTER-RELATED"/>
    <property type="match status" value="1"/>
</dbReference>
<proteinExistence type="predicted"/>
<sequence>MPHKHAFILLIFIIIGVILGLFSGWYFGQEMLAVAWLGELFLNALKMMILPLIIAAVISGVASMGDVRKLGRVGGVTLGYYIMTTAIAVFIGLVMVNLIQPGVGLDISAGVIPESVSEKKDVGITDIILSLVSPNLIASAVETQLLPIILWSILFAAALTTLGEKGEIVLGFFESMNRAMMKLVIWLMYFAPIGIFALVAGRLGQAGGGEAFLREIEAVAWHVITVLSGLAAHFVILYSILFFIARRGLEYLTGMLRALFTALGTASSSATLPLTMECARENKIDNRAVEFTLPLGSTVNMDGTAMYEAAAVMFIAQAYGIDMTFGQQAIIFVTATLAAIGAAGIPEAGLVTMVIVLGAVGLPLDGIGLLLAVDWFLDRFRTATNVWGDSVGAAVVHRFISEKDPT</sequence>
<dbReference type="GO" id="GO:0015293">
    <property type="term" value="F:symporter activity"/>
    <property type="evidence" value="ECO:0007669"/>
    <property type="project" value="InterPro"/>
</dbReference>
<feature type="transmembrane region" description="Helical" evidence="6">
    <location>
        <begin position="328"/>
        <end position="345"/>
    </location>
</feature>
<evidence type="ECO:0000256" key="1">
    <source>
        <dbReference type="ARBA" id="ARBA00004141"/>
    </source>
</evidence>
<evidence type="ECO:0000256" key="6">
    <source>
        <dbReference type="SAM" id="Phobius"/>
    </source>
</evidence>
<evidence type="ECO:0000313" key="7">
    <source>
        <dbReference type="EMBL" id="VFK41829.1"/>
    </source>
</evidence>
<evidence type="ECO:0000256" key="2">
    <source>
        <dbReference type="ARBA" id="ARBA00022448"/>
    </source>
</evidence>
<reference evidence="7" key="1">
    <citation type="submission" date="2019-02" db="EMBL/GenBank/DDBJ databases">
        <authorList>
            <person name="Gruber-Vodicka R. H."/>
            <person name="Seah K. B. B."/>
        </authorList>
    </citation>
    <scope>NUCLEOTIDE SEQUENCE</scope>
    <source>
        <strain evidence="7">BECK_BZ123</strain>
    </source>
</reference>
<dbReference type="InterPro" id="IPR036458">
    <property type="entry name" value="Na:dicarbo_symporter_sf"/>
</dbReference>
<dbReference type="Gene3D" id="1.10.3860.10">
    <property type="entry name" value="Sodium:dicarboxylate symporter"/>
    <property type="match status" value="1"/>
</dbReference>
<comment type="subcellular location">
    <subcellularLocation>
        <location evidence="1">Membrane</location>
        <topology evidence="1">Multi-pass membrane protein</topology>
    </subcellularLocation>
</comment>
<feature type="transmembrane region" description="Helical" evidence="6">
    <location>
        <begin position="220"/>
        <end position="244"/>
    </location>
</feature>
<protein>
    <submittedName>
        <fullName evidence="7">Na+/H+-dicarboxylate symporter</fullName>
    </submittedName>
</protein>
<dbReference type="Pfam" id="PF00375">
    <property type="entry name" value="SDF"/>
    <property type="match status" value="1"/>
</dbReference>
<evidence type="ECO:0000256" key="4">
    <source>
        <dbReference type="ARBA" id="ARBA00022989"/>
    </source>
</evidence>
<dbReference type="InterPro" id="IPR050746">
    <property type="entry name" value="DAACS"/>
</dbReference>
<name>A0A450YJY4_9GAMM</name>
<dbReference type="PANTHER" id="PTHR11958:SF63">
    <property type="entry name" value="AMINO ACID TRANSPORTER"/>
    <property type="match status" value="1"/>
</dbReference>
<accession>A0A450YJY4</accession>
<dbReference type="EMBL" id="CAADFS010000011">
    <property type="protein sequence ID" value="VFK41829.1"/>
    <property type="molecule type" value="Genomic_DNA"/>
</dbReference>
<organism evidence="7">
    <name type="scientific">Candidatus Kentrum sp. TC</name>
    <dbReference type="NCBI Taxonomy" id="2126339"/>
    <lineage>
        <taxon>Bacteria</taxon>
        <taxon>Pseudomonadati</taxon>
        <taxon>Pseudomonadota</taxon>
        <taxon>Gammaproteobacteria</taxon>
        <taxon>Candidatus Kentrum</taxon>
    </lineage>
</organism>
<dbReference type="SUPFAM" id="SSF118215">
    <property type="entry name" value="Proton glutamate symport protein"/>
    <property type="match status" value="1"/>
</dbReference>
<gene>
    <name evidence="7" type="ORF">BECKTC1821D_GA0114238_10113</name>
</gene>
<dbReference type="InterPro" id="IPR001991">
    <property type="entry name" value="Na-dicarboxylate_symporter"/>
</dbReference>
<keyword evidence="4 6" id="KW-1133">Transmembrane helix</keyword>
<evidence type="ECO:0000256" key="5">
    <source>
        <dbReference type="ARBA" id="ARBA00023136"/>
    </source>
</evidence>
<keyword evidence="5 6" id="KW-0472">Membrane</keyword>
<keyword evidence="3 6" id="KW-0812">Transmembrane</keyword>
<feature type="transmembrane region" description="Helical" evidence="6">
    <location>
        <begin position="144"/>
        <end position="162"/>
    </location>
</feature>
<keyword evidence="2" id="KW-0813">Transport</keyword>
<feature type="transmembrane region" description="Helical" evidence="6">
    <location>
        <begin position="7"/>
        <end position="27"/>
    </location>
</feature>
<dbReference type="AlphaFoldDB" id="A0A450YJY4"/>